<protein>
    <submittedName>
        <fullName evidence="2">Nst1</fullName>
    </submittedName>
</protein>
<comment type="caution">
    <text evidence="2">The sequence shown here is derived from an EMBL/GenBank/DDBJ whole genome shotgun (WGS) entry which is preliminary data.</text>
</comment>
<evidence type="ECO:0000256" key="1">
    <source>
        <dbReference type="SAM" id="MobiDB-lite"/>
    </source>
</evidence>
<feature type="compositionally biased region" description="Basic and acidic residues" evidence="1">
    <location>
        <begin position="108"/>
        <end position="154"/>
    </location>
</feature>
<reference evidence="2 3" key="1">
    <citation type="journal article" date="2013" name="Proc. Natl. Acad. Sci. U.S.A.">
        <title>The king cobra genome reveals dynamic gene evolution and adaptation in the snake venom system.</title>
        <authorList>
            <person name="Vonk F.J."/>
            <person name="Casewell N.R."/>
            <person name="Henkel C.V."/>
            <person name="Heimberg A.M."/>
            <person name="Jansen H.J."/>
            <person name="McCleary R.J."/>
            <person name="Kerkkamp H.M."/>
            <person name="Vos R.A."/>
            <person name="Guerreiro I."/>
            <person name="Calvete J.J."/>
            <person name="Wuster W."/>
            <person name="Woods A.E."/>
            <person name="Logan J.M."/>
            <person name="Harrison R.A."/>
            <person name="Castoe T.A."/>
            <person name="de Koning A.P."/>
            <person name="Pollock D.D."/>
            <person name="Yandell M."/>
            <person name="Calderon D."/>
            <person name="Renjifo C."/>
            <person name="Currier R.B."/>
            <person name="Salgado D."/>
            <person name="Pla D."/>
            <person name="Sanz L."/>
            <person name="Hyder A.S."/>
            <person name="Ribeiro J.M."/>
            <person name="Arntzen J.W."/>
            <person name="van den Thillart G.E."/>
            <person name="Boetzer M."/>
            <person name="Pirovano W."/>
            <person name="Dirks R.P."/>
            <person name="Spaink H.P."/>
            <person name="Duboule D."/>
            <person name="McGlinn E."/>
            <person name="Kini R.M."/>
            <person name="Richardson M.K."/>
        </authorList>
    </citation>
    <scope>NUCLEOTIDE SEQUENCE</scope>
    <source>
        <tissue evidence="2">Blood</tissue>
    </source>
</reference>
<feature type="region of interest" description="Disordered" evidence="1">
    <location>
        <begin position="301"/>
        <end position="321"/>
    </location>
</feature>
<keyword evidence="3" id="KW-1185">Reference proteome</keyword>
<gene>
    <name evidence="2" type="primary">nst1</name>
    <name evidence="2" type="ORF">L345_16710</name>
</gene>
<feature type="compositionally biased region" description="Basic and acidic residues" evidence="1">
    <location>
        <begin position="73"/>
        <end position="101"/>
    </location>
</feature>
<feature type="compositionally biased region" description="Low complexity" evidence="1">
    <location>
        <begin position="302"/>
        <end position="319"/>
    </location>
</feature>
<name>V8N6Q1_OPHHA</name>
<sequence>MKRSIGGSQEGVQPLLQGPRRQDKKQQWKLIKERSDIEGSGLVGTGGSGGKQANQPKTEEERVTRKRLVGNWREGRKEGRKERKKKEGERKREGGKKEEKKERKKKEREKERGRKEGKKSGKEGRKERKKEKGESKREEERREGGKEEGRKTMKELGNSRSRSPLILNLLRMILSPMPILCILEHKTSFLLYMGGYGLFILPPHLPRRVLVGHPPPPPHPSASWTFPSHPPPPPGVLIDRTLEPIGPARGWLKRCPPPTSTNWAGLSSLLHFQRNCPSHTHTHTHTHTHARTHAAPADWVMQSLSPPSGKGSQSPPGLSEPLWIGTRAGKEPPAISIQTGQRKGGCWGYYHYY</sequence>
<evidence type="ECO:0000313" key="3">
    <source>
        <dbReference type="Proteomes" id="UP000018936"/>
    </source>
</evidence>
<accession>V8N6Q1</accession>
<feature type="region of interest" description="Disordered" evidence="1">
    <location>
        <begin position="1"/>
        <end position="157"/>
    </location>
</feature>
<organism evidence="2 3">
    <name type="scientific">Ophiophagus hannah</name>
    <name type="common">King cobra</name>
    <name type="synonym">Naja hannah</name>
    <dbReference type="NCBI Taxonomy" id="8665"/>
    <lineage>
        <taxon>Eukaryota</taxon>
        <taxon>Metazoa</taxon>
        <taxon>Chordata</taxon>
        <taxon>Craniata</taxon>
        <taxon>Vertebrata</taxon>
        <taxon>Euteleostomi</taxon>
        <taxon>Lepidosauria</taxon>
        <taxon>Squamata</taxon>
        <taxon>Bifurcata</taxon>
        <taxon>Unidentata</taxon>
        <taxon>Episquamata</taxon>
        <taxon>Toxicofera</taxon>
        <taxon>Serpentes</taxon>
        <taxon>Colubroidea</taxon>
        <taxon>Elapidae</taxon>
        <taxon>Elapinae</taxon>
        <taxon>Ophiophagus</taxon>
    </lineage>
</organism>
<proteinExistence type="predicted"/>
<feature type="compositionally biased region" description="Basic and acidic residues" evidence="1">
    <location>
        <begin position="20"/>
        <end position="37"/>
    </location>
</feature>
<feature type="compositionally biased region" description="Gly residues" evidence="1">
    <location>
        <begin position="41"/>
        <end position="50"/>
    </location>
</feature>
<feature type="non-terminal residue" evidence="2">
    <location>
        <position position="1"/>
    </location>
</feature>
<evidence type="ECO:0000313" key="2">
    <source>
        <dbReference type="EMBL" id="ETE57571.1"/>
    </source>
</evidence>
<dbReference type="Proteomes" id="UP000018936">
    <property type="component" value="Unassembled WGS sequence"/>
</dbReference>
<dbReference type="EMBL" id="AZIM01008157">
    <property type="protein sequence ID" value="ETE57571.1"/>
    <property type="molecule type" value="Genomic_DNA"/>
</dbReference>
<dbReference type="AlphaFoldDB" id="V8N6Q1"/>
<feature type="compositionally biased region" description="Polar residues" evidence="1">
    <location>
        <begin position="1"/>
        <end position="11"/>
    </location>
</feature>